<dbReference type="Pfam" id="PF00258">
    <property type="entry name" value="Flavodoxin_1"/>
    <property type="match status" value="1"/>
</dbReference>
<evidence type="ECO:0000256" key="2">
    <source>
        <dbReference type="ARBA" id="ARBA00005267"/>
    </source>
</evidence>
<keyword evidence="6 7" id="KW-0249">Electron transport</keyword>
<dbReference type="InterPro" id="IPR001226">
    <property type="entry name" value="Flavodoxin_CS"/>
</dbReference>
<dbReference type="RefSeq" id="WP_026390483.1">
    <property type="nucleotide sequence ID" value="NZ_LR215048.1"/>
</dbReference>
<feature type="domain" description="Flavodoxin-like" evidence="8">
    <location>
        <begin position="4"/>
        <end position="140"/>
    </location>
</feature>
<dbReference type="OrthoDB" id="9790745at2"/>
<accession>A0A449BD27</accession>
<comment type="similarity">
    <text evidence="2 7">Belongs to the flavodoxin family.</text>
</comment>
<sequence>MEKAVIVYWSGTGNTEIMADKIKEGLEESGYETNMLQVYEASVEAVLEYDKIAFGCPSMGIEELEEEEFEPFFEEIETQLTDKKIALFGSYGWGDGEWMEAWEERVANTGAILFEKGLIINSTPSTEEEDSCLEFGKRFAEF</sequence>
<proteinExistence type="inferred from homology"/>
<keyword evidence="5 7" id="KW-0288">FMN</keyword>
<comment type="cofactor">
    <cofactor evidence="1 7">
        <name>FMN</name>
        <dbReference type="ChEBI" id="CHEBI:58210"/>
    </cofactor>
</comment>
<dbReference type="GO" id="GO:0009055">
    <property type="term" value="F:electron transfer activity"/>
    <property type="evidence" value="ECO:0007669"/>
    <property type="project" value="UniProtKB-UniRule"/>
</dbReference>
<dbReference type="PROSITE" id="PS50902">
    <property type="entry name" value="FLAVODOXIN_LIKE"/>
    <property type="match status" value="1"/>
</dbReference>
<dbReference type="PANTHER" id="PTHR43717:SF1">
    <property type="entry name" value="ANAEROBIC NITRIC OXIDE REDUCTASE FLAVORUBREDOXIN"/>
    <property type="match status" value="1"/>
</dbReference>
<evidence type="ECO:0000256" key="6">
    <source>
        <dbReference type="ARBA" id="ARBA00022982"/>
    </source>
</evidence>
<dbReference type="Gene3D" id="3.40.50.360">
    <property type="match status" value="1"/>
</dbReference>
<dbReference type="SUPFAM" id="SSF52218">
    <property type="entry name" value="Flavoproteins"/>
    <property type="match status" value="1"/>
</dbReference>
<keyword evidence="4 7" id="KW-0285">Flavoprotein</keyword>
<keyword evidence="3 7" id="KW-0813">Transport</keyword>
<evidence type="ECO:0000256" key="3">
    <source>
        <dbReference type="ARBA" id="ARBA00022448"/>
    </source>
</evidence>
<comment type="function">
    <text evidence="7">Low-potential electron donor to a number of redox enzymes.</text>
</comment>
<dbReference type="KEGG" id="aaxa:NCTC10138_00728"/>
<dbReference type="STRING" id="1278311.GCA_000428705_00926"/>
<reference evidence="9 10" key="1">
    <citation type="submission" date="2019-01" db="EMBL/GenBank/DDBJ databases">
        <authorList>
            <consortium name="Pathogen Informatics"/>
        </authorList>
    </citation>
    <scope>NUCLEOTIDE SEQUENCE [LARGE SCALE GENOMIC DNA]</scope>
    <source>
        <strain evidence="9 10">NCTC10138</strain>
    </source>
</reference>
<evidence type="ECO:0000256" key="5">
    <source>
        <dbReference type="ARBA" id="ARBA00022643"/>
    </source>
</evidence>
<dbReference type="InterPro" id="IPR008254">
    <property type="entry name" value="Flavodoxin/NO_synth"/>
</dbReference>
<dbReference type="PROSITE" id="PS00201">
    <property type="entry name" value="FLAVODOXIN"/>
    <property type="match status" value="1"/>
</dbReference>
<dbReference type="NCBIfam" id="TIGR01753">
    <property type="entry name" value="flav_short"/>
    <property type="match status" value="1"/>
</dbReference>
<evidence type="ECO:0000256" key="1">
    <source>
        <dbReference type="ARBA" id="ARBA00001917"/>
    </source>
</evidence>
<dbReference type="InterPro" id="IPR010087">
    <property type="entry name" value="Flav_short"/>
</dbReference>
<dbReference type="PANTHER" id="PTHR43717">
    <property type="entry name" value="ANAEROBIC NITRIC OXIDE REDUCTASE FLAVORUBREDOXIN"/>
    <property type="match status" value="1"/>
</dbReference>
<gene>
    <name evidence="9" type="ORF">NCTC10138_00728</name>
</gene>
<evidence type="ECO:0000256" key="4">
    <source>
        <dbReference type="ARBA" id="ARBA00022630"/>
    </source>
</evidence>
<dbReference type="AlphaFoldDB" id="A0A449BD27"/>
<evidence type="ECO:0000259" key="8">
    <source>
        <dbReference type="PROSITE" id="PS50902"/>
    </source>
</evidence>
<evidence type="ECO:0000313" key="10">
    <source>
        <dbReference type="Proteomes" id="UP000289841"/>
    </source>
</evidence>
<dbReference type="Proteomes" id="UP000289841">
    <property type="component" value="Chromosome"/>
</dbReference>
<dbReference type="InterPro" id="IPR029039">
    <property type="entry name" value="Flavoprotein-like_sf"/>
</dbReference>
<organism evidence="9 10">
    <name type="scientific">Haploplasma axanthum</name>
    <name type="common">Acholeplasma axanthum</name>
    <dbReference type="NCBI Taxonomy" id="29552"/>
    <lineage>
        <taxon>Bacteria</taxon>
        <taxon>Bacillati</taxon>
        <taxon>Mycoplasmatota</taxon>
        <taxon>Mollicutes</taxon>
        <taxon>Acholeplasmatales</taxon>
        <taxon>Acholeplasmataceae</taxon>
        <taxon>Haploplasma</taxon>
    </lineage>
</organism>
<name>A0A449BD27_HAPAX</name>
<evidence type="ECO:0000256" key="7">
    <source>
        <dbReference type="RuleBase" id="RU367037"/>
    </source>
</evidence>
<keyword evidence="10" id="KW-1185">Reference proteome</keyword>
<evidence type="ECO:0000313" key="9">
    <source>
        <dbReference type="EMBL" id="VEU80359.1"/>
    </source>
</evidence>
<protein>
    <recommendedName>
        <fullName evidence="7">Flavodoxin</fullName>
    </recommendedName>
</protein>
<dbReference type="GO" id="GO:0010181">
    <property type="term" value="F:FMN binding"/>
    <property type="evidence" value="ECO:0007669"/>
    <property type="project" value="UniProtKB-UniRule"/>
</dbReference>
<dbReference type="EMBL" id="LR215048">
    <property type="protein sequence ID" value="VEU80359.1"/>
    <property type="molecule type" value="Genomic_DNA"/>
</dbReference>